<dbReference type="AlphaFoldDB" id="A0AAV6Z243"/>
<organism evidence="1 2">
    <name type="scientific">Engystomops pustulosus</name>
    <name type="common">Tungara frog</name>
    <name type="synonym">Physalaemus pustulosus</name>
    <dbReference type="NCBI Taxonomy" id="76066"/>
    <lineage>
        <taxon>Eukaryota</taxon>
        <taxon>Metazoa</taxon>
        <taxon>Chordata</taxon>
        <taxon>Craniata</taxon>
        <taxon>Vertebrata</taxon>
        <taxon>Euteleostomi</taxon>
        <taxon>Amphibia</taxon>
        <taxon>Batrachia</taxon>
        <taxon>Anura</taxon>
        <taxon>Neobatrachia</taxon>
        <taxon>Hyloidea</taxon>
        <taxon>Leptodactylidae</taxon>
        <taxon>Leiuperinae</taxon>
        <taxon>Engystomops</taxon>
    </lineage>
</organism>
<evidence type="ECO:0000313" key="1">
    <source>
        <dbReference type="EMBL" id="KAG8542418.1"/>
    </source>
</evidence>
<proteinExistence type="predicted"/>
<keyword evidence="2" id="KW-1185">Reference proteome</keyword>
<reference evidence="1" key="1">
    <citation type="thesis" date="2020" institute="ProQuest LLC" country="789 East Eisenhower Parkway, Ann Arbor, MI, USA">
        <title>Comparative Genomics and Chromosome Evolution.</title>
        <authorList>
            <person name="Mudd A.B."/>
        </authorList>
    </citation>
    <scope>NUCLEOTIDE SEQUENCE</scope>
    <source>
        <strain evidence="1">237g6f4</strain>
        <tissue evidence="1">Blood</tissue>
    </source>
</reference>
<gene>
    <name evidence="1" type="ORF">GDO81_026744</name>
</gene>
<dbReference type="Proteomes" id="UP000824782">
    <property type="component" value="Unassembled WGS sequence"/>
</dbReference>
<protein>
    <submittedName>
        <fullName evidence="1">Uncharacterized protein</fullName>
    </submittedName>
</protein>
<sequence length="84" mass="9752">MNTRENTRWRRDVNVYCVINVASLQLDCWTFIHKTTSAERCGQLLETIIMNNFPEDLSHTIVLLYINSGQMSLSAAHPLVSRWK</sequence>
<name>A0AAV6Z243_ENGPU</name>
<comment type="caution">
    <text evidence="1">The sequence shown here is derived from an EMBL/GenBank/DDBJ whole genome shotgun (WGS) entry which is preliminary data.</text>
</comment>
<evidence type="ECO:0000313" key="2">
    <source>
        <dbReference type="Proteomes" id="UP000824782"/>
    </source>
</evidence>
<dbReference type="EMBL" id="WNYA01005002">
    <property type="protein sequence ID" value="KAG8542418.1"/>
    <property type="molecule type" value="Genomic_DNA"/>
</dbReference>
<accession>A0AAV6Z243</accession>